<comment type="caution">
    <text evidence="1">The sequence shown here is derived from an EMBL/GenBank/DDBJ whole genome shotgun (WGS) entry which is preliminary data.</text>
</comment>
<reference evidence="2" key="1">
    <citation type="journal article" date="2023" name="G3 (Bethesda)">
        <title>Genome assembly and association tests identify interacting loci associated with vigor, precocity, and sex in interspecific pistachio rootstocks.</title>
        <authorList>
            <person name="Palmer W."/>
            <person name="Jacygrad E."/>
            <person name="Sagayaradj S."/>
            <person name="Cavanaugh K."/>
            <person name="Han R."/>
            <person name="Bertier L."/>
            <person name="Beede B."/>
            <person name="Kafkas S."/>
            <person name="Golino D."/>
            <person name="Preece J."/>
            <person name="Michelmore R."/>
        </authorList>
    </citation>
    <scope>NUCLEOTIDE SEQUENCE [LARGE SCALE GENOMIC DNA]</scope>
</reference>
<dbReference type="Proteomes" id="UP001164250">
    <property type="component" value="Chromosome 4"/>
</dbReference>
<organism evidence="1 2">
    <name type="scientific">Pistacia atlantica</name>
    <dbReference type="NCBI Taxonomy" id="434234"/>
    <lineage>
        <taxon>Eukaryota</taxon>
        <taxon>Viridiplantae</taxon>
        <taxon>Streptophyta</taxon>
        <taxon>Embryophyta</taxon>
        <taxon>Tracheophyta</taxon>
        <taxon>Spermatophyta</taxon>
        <taxon>Magnoliopsida</taxon>
        <taxon>eudicotyledons</taxon>
        <taxon>Gunneridae</taxon>
        <taxon>Pentapetalae</taxon>
        <taxon>rosids</taxon>
        <taxon>malvids</taxon>
        <taxon>Sapindales</taxon>
        <taxon>Anacardiaceae</taxon>
        <taxon>Pistacia</taxon>
    </lineage>
</organism>
<protein>
    <submittedName>
        <fullName evidence="1">Uncharacterized protein</fullName>
    </submittedName>
</protein>
<dbReference type="EMBL" id="CM047900">
    <property type="protein sequence ID" value="KAJ0099258.1"/>
    <property type="molecule type" value="Genomic_DNA"/>
</dbReference>
<sequence length="103" mass="11805">MMSDLIPFQKLQFLSLYCLKNLKSIFGKALPFQHLKEIEVFDCPKLKKLPLDSNSAKEHKIVIKGQKEWCKELQWEDEATPNALLPCFKSIGGCLRALIELGK</sequence>
<evidence type="ECO:0000313" key="2">
    <source>
        <dbReference type="Proteomes" id="UP001164250"/>
    </source>
</evidence>
<evidence type="ECO:0000313" key="1">
    <source>
        <dbReference type="EMBL" id="KAJ0099258.1"/>
    </source>
</evidence>
<name>A0ACC1BJZ6_9ROSI</name>
<keyword evidence="2" id="KW-1185">Reference proteome</keyword>
<proteinExistence type="predicted"/>
<accession>A0ACC1BJZ6</accession>
<gene>
    <name evidence="1" type="ORF">Patl1_21861</name>
</gene>